<organism evidence="1">
    <name type="scientific">Lactobacillus delbrueckii subsp. lactis</name>
    <dbReference type="NCBI Taxonomy" id="29397"/>
    <lineage>
        <taxon>Bacteria</taxon>
        <taxon>Bacillati</taxon>
        <taxon>Bacillota</taxon>
        <taxon>Bacilli</taxon>
        <taxon>Lactobacillales</taxon>
        <taxon>Lactobacillaceae</taxon>
        <taxon>Lactobacillus</taxon>
    </lineage>
</organism>
<name>A0A1L3JPR7_LACDL</name>
<protein>
    <submittedName>
        <fullName evidence="1">Uncharacterized protein</fullName>
    </submittedName>
</protein>
<dbReference type="EMBL" id="CP031023">
    <property type="protein sequence ID" value="AZA16227.1"/>
    <property type="molecule type" value="Genomic_DNA"/>
</dbReference>
<reference evidence="1" key="1">
    <citation type="submission" date="2018-07" db="EMBL/GenBank/DDBJ databases">
        <authorList>
            <person name="Somerville V."/>
        </authorList>
    </citation>
    <scope>NUCLEOTIDE SEQUENCE</scope>
    <source>
        <strain evidence="1">NWC_2_2</strain>
    </source>
</reference>
<sequence>MVAGIKGCKLGYHVSFLDIISLLTELLICRIKHIFLSKADVKLASFNKIKGSREVVKALMFCRVKNK</sequence>
<proteinExistence type="predicted"/>
<dbReference type="AlphaFoldDB" id="A0A1L3JPR7"/>
<accession>A0A1L3JPR7</accession>
<gene>
    <name evidence="1" type="ORF">DQL93_06600</name>
</gene>
<evidence type="ECO:0000313" key="1">
    <source>
        <dbReference type="EMBL" id="AZA16227.1"/>
    </source>
</evidence>